<reference evidence="4 5" key="1">
    <citation type="submission" date="2017-05" db="EMBL/GenBank/DDBJ databases">
        <authorList>
            <person name="Varghese N."/>
            <person name="Submissions S."/>
        </authorList>
    </citation>
    <scope>NUCLEOTIDE SEQUENCE [LARGE SCALE GENOMIC DNA]</scope>
    <source>
        <strain evidence="4 5">DSM 21194</strain>
    </source>
</reference>
<evidence type="ECO:0000313" key="5">
    <source>
        <dbReference type="Proteomes" id="UP000317593"/>
    </source>
</evidence>
<dbReference type="RefSeq" id="WP_142715499.1">
    <property type="nucleotide sequence ID" value="NZ_FXTH01000016.1"/>
</dbReference>
<evidence type="ECO:0000259" key="2">
    <source>
        <dbReference type="PROSITE" id="PS50104"/>
    </source>
</evidence>
<feature type="domain" description="TIR" evidence="2">
    <location>
        <begin position="3"/>
        <end position="145"/>
    </location>
</feature>
<dbReference type="InterPro" id="IPR035897">
    <property type="entry name" value="Toll_tir_struct_dom_sf"/>
</dbReference>
<feature type="region of interest" description="Disordered" evidence="1">
    <location>
        <begin position="283"/>
        <end position="316"/>
    </location>
</feature>
<protein>
    <submittedName>
        <fullName evidence="4">SEFIR domain-containing protein</fullName>
    </submittedName>
</protein>
<evidence type="ECO:0000259" key="3">
    <source>
        <dbReference type="PROSITE" id="PS51534"/>
    </source>
</evidence>
<dbReference type="SUPFAM" id="SSF52200">
    <property type="entry name" value="Toll/Interleukin receptor TIR domain"/>
    <property type="match status" value="1"/>
</dbReference>
<evidence type="ECO:0000313" key="4">
    <source>
        <dbReference type="EMBL" id="SMO82424.1"/>
    </source>
</evidence>
<feature type="domain" description="SEFIR" evidence="3">
    <location>
        <begin position="4"/>
        <end position="136"/>
    </location>
</feature>
<dbReference type="AlphaFoldDB" id="A0A521EET3"/>
<feature type="compositionally biased region" description="Basic and acidic residues" evidence="1">
    <location>
        <begin position="158"/>
        <end position="167"/>
    </location>
</feature>
<dbReference type="Proteomes" id="UP000317593">
    <property type="component" value="Unassembled WGS sequence"/>
</dbReference>
<dbReference type="EMBL" id="FXTH01000016">
    <property type="protein sequence ID" value="SMO82424.1"/>
    <property type="molecule type" value="Genomic_DNA"/>
</dbReference>
<gene>
    <name evidence="4" type="ORF">SAMN06265218_1161</name>
</gene>
<organism evidence="4 5">
    <name type="scientific">Fodinibius sediminis</name>
    <dbReference type="NCBI Taxonomy" id="1214077"/>
    <lineage>
        <taxon>Bacteria</taxon>
        <taxon>Pseudomonadati</taxon>
        <taxon>Balneolota</taxon>
        <taxon>Balneolia</taxon>
        <taxon>Balneolales</taxon>
        <taxon>Balneolaceae</taxon>
        <taxon>Fodinibius</taxon>
    </lineage>
</organism>
<dbReference type="PROSITE" id="PS50104">
    <property type="entry name" value="TIR"/>
    <property type="match status" value="1"/>
</dbReference>
<dbReference type="InterPro" id="IPR000157">
    <property type="entry name" value="TIR_dom"/>
</dbReference>
<dbReference type="PROSITE" id="PS51534">
    <property type="entry name" value="SEFIR"/>
    <property type="match status" value="1"/>
</dbReference>
<accession>A0A521EET3</accession>
<sequence>MPSIPKAFISYSWDSETHKKWVKSLSKKLRKKGVDVTLDQWETAPGDQLPEFMEKAIRENDYILVVCTPRYKKRSDNREGGVGYEGDIMTGEALSNRNKKKFIPLIRKGDKEKSMPTWLKGRYFIDFRDENQFERYFSDLLVTIHGEREKAPPIGEKPNFKEKTEHKQKSKKISNEDFSFDPIEIEGVVVDEVTSPRNDNTRGSALYKIPFKLTRNPSFDWSESFIRYWDRPPRYTSMHRPGIASVIGDKIILDGTTIKEVEKYHRDTLLLAVEEANKEIKAKRKQEWNQKKKEKEQEEEHKKNIRNISDRLDFNT</sequence>
<evidence type="ECO:0000256" key="1">
    <source>
        <dbReference type="SAM" id="MobiDB-lite"/>
    </source>
</evidence>
<dbReference type="InterPro" id="IPR013568">
    <property type="entry name" value="SEFIR_dom"/>
</dbReference>
<proteinExistence type="predicted"/>
<dbReference type="GO" id="GO:0007165">
    <property type="term" value="P:signal transduction"/>
    <property type="evidence" value="ECO:0007669"/>
    <property type="project" value="InterPro"/>
</dbReference>
<feature type="region of interest" description="Disordered" evidence="1">
    <location>
        <begin position="151"/>
        <end position="173"/>
    </location>
</feature>
<name>A0A521EET3_9BACT</name>
<dbReference type="OrthoDB" id="5149141at2"/>
<dbReference type="Gene3D" id="3.40.50.10140">
    <property type="entry name" value="Toll/interleukin-1 receptor homology (TIR) domain"/>
    <property type="match status" value="1"/>
</dbReference>
<dbReference type="Pfam" id="PF13676">
    <property type="entry name" value="TIR_2"/>
    <property type="match status" value="1"/>
</dbReference>
<keyword evidence="5" id="KW-1185">Reference proteome</keyword>